<evidence type="ECO:0000313" key="3">
    <source>
        <dbReference type="EMBL" id="KAA8642025.1"/>
    </source>
</evidence>
<evidence type="ECO:0000313" key="4">
    <source>
        <dbReference type="Proteomes" id="UP000324241"/>
    </source>
</evidence>
<dbReference type="EMBL" id="QUQM01000008">
    <property type="protein sequence ID" value="KAA8642025.1"/>
    <property type="molecule type" value="Genomic_DNA"/>
</dbReference>
<dbReference type="InterPro" id="IPR044855">
    <property type="entry name" value="CoA-Trfase_III_dom3_sf"/>
</dbReference>
<dbReference type="AlphaFoldDB" id="A0A5M9M4T9"/>
<dbReference type="GO" id="GO:0047369">
    <property type="term" value="F:succinate-hydroxymethylglutarate CoA-transferase activity"/>
    <property type="evidence" value="ECO:0007669"/>
    <property type="project" value="TreeGrafter"/>
</dbReference>
<dbReference type="GeneID" id="54333666"/>
<dbReference type="Gene3D" id="3.40.50.10540">
    <property type="entry name" value="Crotonobetainyl-coa:carnitine coa-transferase, domain 1"/>
    <property type="match status" value="1"/>
</dbReference>
<dbReference type="SUPFAM" id="SSF89796">
    <property type="entry name" value="CoA-transferase family III (CaiB/BaiF)"/>
    <property type="match status" value="1"/>
</dbReference>
<evidence type="ECO:0000256" key="2">
    <source>
        <dbReference type="ARBA" id="ARBA00022679"/>
    </source>
</evidence>
<sequence>MPWYTKQMLLKPMYQHVIRSKRLISTTTTTGPLHGIRILDLTRVLAGPFCTQILGDYGAEVIKSSIREEGYVLLTDDTRLWRENNESKFWTSTTSAKSMSLYFNAVNRNKQSVTLNMKHPRGRGIILDLVRAVDVVYFSPPNLFTDVDNFIPGKLEQLHLGYEVFKRENPAIIHASLSGYGNTGPYSHRAGYDVIAAAEAGLLHITGEADGPPTKPGVGLMDLCTGLYLHGAICAALISRTRTGQGQKIEASLFETSISILNNVGMSWLNMHREAQRWGTEHPTIVPYAAFPTKDSRIVLGAVNNRQFGVLCERLGRKELARDERFVDNDARVRNRVELKGVLDGLFVNKTTEEWLGVLDGSGMPYGPVNNLEQAFGHPQVRERCMVQTVQQRESASGSLDLLGIPVKFSKTEPSIRQSPPSLGQDTDDVLRNMGKSEQEIVQLRKDGVL</sequence>
<dbReference type="Pfam" id="PF02515">
    <property type="entry name" value="CoA_transf_3"/>
    <property type="match status" value="1"/>
</dbReference>
<dbReference type="PANTHER" id="PTHR48207">
    <property type="entry name" value="SUCCINATE--HYDROXYMETHYLGLUTARATE COA-TRANSFERASE"/>
    <property type="match status" value="1"/>
</dbReference>
<name>A0A5M9M4T9_9EURO</name>
<accession>A0A5M9M4T9</accession>
<proteinExistence type="inferred from homology"/>
<dbReference type="VEuPathDB" id="FungiDB:EYZ11_006449"/>
<keyword evidence="2" id="KW-0808">Transferase</keyword>
<dbReference type="Gene3D" id="3.30.1540.10">
    <property type="entry name" value="formyl-coa transferase, domain 3"/>
    <property type="match status" value="1"/>
</dbReference>
<organism evidence="3 4">
    <name type="scientific">Aspergillus tanneri</name>
    <dbReference type="NCBI Taxonomy" id="1220188"/>
    <lineage>
        <taxon>Eukaryota</taxon>
        <taxon>Fungi</taxon>
        <taxon>Dikarya</taxon>
        <taxon>Ascomycota</taxon>
        <taxon>Pezizomycotina</taxon>
        <taxon>Eurotiomycetes</taxon>
        <taxon>Eurotiomycetidae</taxon>
        <taxon>Eurotiales</taxon>
        <taxon>Aspergillaceae</taxon>
        <taxon>Aspergillus</taxon>
        <taxon>Aspergillus subgen. Circumdati</taxon>
    </lineage>
</organism>
<dbReference type="PANTHER" id="PTHR48207:SF3">
    <property type="entry name" value="SUCCINATE--HYDROXYMETHYLGLUTARATE COA-TRANSFERASE"/>
    <property type="match status" value="1"/>
</dbReference>
<dbReference type="GO" id="GO:0005739">
    <property type="term" value="C:mitochondrion"/>
    <property type="evidence" value="ECO:0007669"/>
    <property type="project" value="TreeGrafter"/>
</dbReference>
<comment type="similarity">
    <text evidence="1">Belongs to the CoA-transferase III family.</text>
</comment>
<evidence type="ECO:0000256" key="1">
    <source>
        <dbReference type="ARBA" id="ARBA00008383"/>
    </source>
</evidence>
<dbReference type="RefSeq" id="XP_033421387.1">
    <property type="nucleotide sequence ID" value="XM_033575532.1"/>
</dbReference>
<dbReference type="InterPro" id="IPR050483">
    <property type="entry name" value="CoA-transferase_III_domain"/>
</dbReference>
<dbReference type="OrthoDB" id="5863171at2759"/>
<protein>
    <submittedName>
        <fullName evidence="3">Uncharacterized protein</fullName>
    </submittedName>
</protein>
<comment type="caution">
    <text evidence="3">The sequence shown here is derived from an EMBL/GenBank/DDBJ whole genome shotgun (WGS) entry which is preliminary data.</text>
</comment>
<gene>
    <name evidence="3" type="ORF">ATNIH1004_010965</name>
</gene>
<reference evidence="3 4" key="1">
    <citation type="submission" date="2019-08" db="EMBL/GenBank/DDBJ databases">
        <title>The genome sequence of a newly discovered highly antifungal drug resistant Aspergillus species, Aspergillus tanneri NIH 1004.</title>
        <authorList>
            <person name="Mounaud S."/>
            <person name="Singh I."/>
            <person name="Joardar V."/>
            <person name="Pakala S."/>
            <person name="Pakala S."/>
            <person name="Venepally P."/>
            <person name="Chung J.K."/>
            <person name="Losada L."/>
            <person name="Nierman W.C."/>
        </authorList>
    </citation>
    <scope>NUCLEOTIDE SEQUENCE [LARGE SCALE GENOMIC DNA]</scope>
    <source>
        <strain evidence="3 4">NIH1004</strain>
    </source>
</reference>
<dbReference type="InterPro" id="IPR023606">
    <property type="entry name" value="CoA-Trfase_III_dom_1_sf"/>
</dbReference>
<dbReference type="Proteomes" id="UP000324241">
    <property type="component" value="Unassembled WGS sequence"/>
</dbReference>
<dbReference type="InterPro" id="IPR003673">
    <property type="entry name" value="CoA-Trfase_fam_III"/>
</dbReference>